<dbReference type="AlphaFoldDB" id="B7J9W9"/>
<dbReference type="STRING" id="243159.AFE_2996"/>
<keyword evidence="1" id="KW-0812">Transmembrane</keyword>
<evidence type="ECO:0000313" key="2">
    <source>
        <dbReference type="EMBL" id="ACK78905.1"/>
    </source>
</evidence>
<reference evidence="2 3" key="1">
    <citation type="journal article" date="2008" name="BMC Genomics">
        <title>Acidithiobacillus ferrooxidans metabolism: from genome sequence to industrial applications.</title>
        <authorList>
            <person name="Valdes J."/>
            <person name="Pedroso I."/>
            <person name="Quatrini R."/>
            <person name="Dodson R.J."/>
            <person name="Tettelin H."/>
            <person name="Blake R.II."/>
            <person name="Eisen J.A."/>
            <person name="Holmes D.S."/>
        </authorList>
    </citation>
    <scope>NUCLEOTIDE SEQUENCE [LARGE SCALE GENOMIC DNA]</scope>
    <source>
        <strain evidence="3">ATCC 23270 / DSM 14882 / CIP 104768 / NCIMB 8455</strain>
    </source>
</reference>
<dbReference type="RefSeq" id="WP_012607599.1">
    <property type="nucleotide sequence ID" value="NC_011761.1"/>
</dbReference>
<feature type="transmembrane region" description="Helical" evidence="1">
    <location>
        <begin position="17"/>
        <end position="35"/>
    </location>
</feature>
<keyword evidence="1" id="KW-1133">Transmembrane helix</keyword>
<dbReference type="Proteomes" id="UP000001362">
    <property type="component" value="Chromosome"/>
</dbReference>
<keyword evidence="3" id="KW-1185">Reference proteome</keyword>
<sequence>MAAVNVAVMASPSNVVAHYWCITIGLISILVHLLLPNRGDILENHH</sequence>
<dbReference type="KEGG" id="afr:AFE_2996"/>
<evidence type="ECO:0000256" key="1">
    <source>
        <dbReference type="SAM" id="Phobius"/>
    </source>
</evidence>
<dbReference type="EMBL" id="CP001219">
    <property type="protein sequence ID" value="ACK78905.1"/>
    <property type="molecule type" value="Genomic_DNA"/>
</dbReference>
<organism evidence="2 3">
    <name type="scientific">Acidithiobacillus ferrooxidans (strain ATCC 23270 / DSM 14882 / CIP 104768 / NCIMB 8455)</name>
    <name type="common">Ferrobacillus ferrooxidans (strain ATCC 23270)</name>
    <dbReference type="NCBI Taxonomy" id="243159"/>
    <lineage>
        <taxon>Bacteria</taxon>
        <taxon>Pseudomonadati</taxon>
        <taxon>Pseudomonadota</taxon>
        <taxon>Acidithiobacillia</taxon>
        <taxon>Acidithiobacillales</taxon>
        <taxon>Acidithiobacillaceae</taxon>
        <taxon>Acidithiobacillus</taxon>
    </lineage>
</organism>
<accession>B7J9W9</accession>
<proteinExistence type="predicted"/>
<dbReference type="PaxDb" id="243159-AFE_2996"/>
<dbReference type="GeneID" id="65282445"/>
<keyword evidence="1" id="KW-0472">Membrane</keyword>
<gene>
    <name evidence="2" type="ordered locus">AFE_2996</name>
</gene>
<protein>
    <submittedName>
        <fullName evidence="2">Uncharacterized protein</fullName>
    </submittedName>
</protein>
<evidence type="ECO:0000313" key="3">
    <source>
        <dbReference type="Proteomes" id="UP000001362"/>
    </source>
</evidence>
<name>B7J9W9_ACIF2</name>
<dbReference type="HOGENOM" id="CLU_3178956_0_0_6"/>